<name>A0A1I6HBR8_9EURY</name>
<organism evidence="2 3">
    <name type="scientific">Halogeometricum limi</name>
    <dbReference type="NCBI Taxonomy" id="555875"/>
    <lineage>
        <taxon>Archaea</taxon>
        <taxon>Methanobacteriati</taxon>
        <taxon>Methanobacteriota</taxon>
        <taxon>Stenosarchaea group</taxon>
        <taxon>Halobacteria</taxon>
        <taxon>Halobacteriales</taxon>
        <taxon>Haloferacaceae</taxon>
        <taxon>Halogeometricum</taxon>
    </lineage>
</organism>
<keyword evidence="1" id="KW-0812">Transmembrane</keyword>
<keyword evidence="3" id="KW-1185">Reference proteome</keyword>
<dbReference type="Proteomes" id="UP000243250">
    <property type="component" value="Unassembled WGS sequence"/>
</dbReference>
<feature type="transmembrane region" description="Helical" evidence="1">
    <location>
        <begin position="38"/>
        <end position="58"/>
    </location>
</feature>
<dbReference type="Pfam" id="PF26047">
    <property type="entry name" value="DUF8015"/>
    <property type="match status" value="1"/>
</dbReference>
<proteinExistence type="predicted"/>
<accession>A0A1I6HBR8</accession>
<sequence length="61" mass="6101">MSVMPANEPTRFDYLLGVMGVSLACAAILGVLSSVPLYLAGSVGSLLAAGVLVGGTLGEYQ</sequence>
<keyword evidence="1" id="KW-1133">Transmembrane helix</keyword>
<evidence type="ECO:0000313" key="2">
    <source>
        <dbReference type="EMBL" id="SFR51834.1"/>
    </source>
</evidence>
<dbReference type="AlphaFoldDB" id="A0A1I6HBR8"/>
<dbReference type="STRING" id="555875.SAMN04488124_2023"/>
<evidence type="ECO:0000256" key="1">
    <source>
        <dbReference type="SAM" id="Phobius"/>
    </source>
</evidence>
<evidence type="ECO:0000313" key="3">
    <source>
        <dbReference type="Proteomes" id="UP000243250"/>
    </source>
</evidence>
<gene>
    <name evidence="2" type="ORF">SAMN04488124_2023</name>
</gene>
<protein>
    <submittedName>
        <fullName evidence="2">Uncharacterized protein</fullName>
    </submittedName>
</protein>
<dbReference type="InterPro" id="IPR058328">
    <property type="entry name" value="DUF8015"/>
</dbReference>
<reference evidence="3" key="1">
    <citation type="submission" date="2016-10" db="EMBL/GenBank/DDBJ databases">
        <authorList>
            <person name="Varghese N."/>
            <person name="Submissions S."/>
        </authorList>
    </citation>
    <scope>NUCLEOTIDE SEQUENCE [LARGE SCALE GENOMIC DNA]</scope>
    <source>
        <strain evidence="3">CGMCC 1.8711</strain>
    </source>
</reference>
<keyword evidence="1" id="KW-0472">Membrane</keyword>
<feature type="transmembrane region" description="Helical" evidence="1">
    <location>
        <begin position="12"/>
        <end position="32"/>
    </location>
</feature>
<dbReference type="EMBL" id="FOYS01000003">
    <property type="protein sequence ID" value="SFR51834.1"/>
    <property type="molecule type" value="Genomic_DNA"/>
</dbReference>